<evidence type="ECO:0000256" key="1">
    <source>
        <dbReference type="ARBA" id="ARBA00022723"/>
    </source>
</evidence>
<dbReference type="SUPFAM" id="SSF56300">
    <property type="entry name" value="Metallo-dependent phosphatases"/>
    <property type="match status" value="1"/>
</dbReference>
<proteinExistence type="predicted"/>
<dbReference type="InterPro" id="IPR029052">
    <property type="entry name" value="Metallo-depent_PP-like"/>
</dbReference>
<dbReference type="InterPro" id="IPR004843">
    <property type="entry name" value="Calcineurin-like_PHP"/>
</dbReference>
<dbReference type="GO" id="GO:0016020">
    <property type="term" value="C:membrane"/>
    <property type="evidence" value="ECO:0007669"/>
    <property type="project" value="GOC"/>
</dbReference>
<evidence type="ECO:0000256" key="2">
    <source>
        <dbReference type="ARBA" id="ARBA00022801"/>
    </source>
</evidence>
<evidence type="ECO:0000313" key="5">
    <source>
        <dbReference type="Proteomes" id="UP000238220"/>
    </source>
</evidence>
<organism evidence="4 5">
    <name type="scientific">Solimonas fluminis</name>
    <dbReference type="NCBI Taxonomy" id="2086571"/>
    <lineage>
        <taxon>Bacteria</taxon>
        <taxon>Pseudomonadati</taxon>
        <taxon>Pseudomonadota</taxon>
        <taxon>Gammaproteobacteria</taxon>
        <taxon>Nevskiales</taxon>
        <taxon>Nevskiaceae</taxon>
        <taxon>Solimonas</taxon>
    </lineage>
</organism>
<dbReference type="RefSeq" id="WP_104229990.1">
    <property type="nucleotide sequence ID" value="NZ_PSNW01000004.1"/>
</dbReference>
<accession>A0A2S5TGL6</accession>
<keyword evidence="1" id="KW-0479">Metal-binding</keyword>
<evidence type="ECO:0000313" key="4">
    <source>
        <dbReference type="EMBL" id="PPE74102.1"/>
    </source>
</evidence>
<gene>
    <name evidence="4" type="ORF">C3942_08660</name>
</gene>
<reference evidence="4 5" key="1">
    <citation type="submission" date="2018-02" db="EMBL/GenBank/DDBJ databases">
        <title>Genome sequencing of Solimonas sp. HR-BB.</title>
        <authorList>
            <person name="Lee Y."/>
            <person name="Jeon C.O."/>
        </authorList>
    </citation>
    <scope>NUCLEOTIDE SEQUENCE [LARGE SCALE GENOMIC DNA]</scope>
    <source>
        <strain evidence="4 5">HR-BB</strain>
    </source>
</reference>
<dbReference type="Pfam" id="PF00149">
    <property type="entry name" value="Metallophos"/>
    <property type="match status" value="1"/>
</dbReference>
<protein>
    <submittedName>
        <fullName evidence="4">Metallophosphoesterase</fullName>
    </submittedName>
</protein>
<dbReference type="CDD" id="cd07385">
    <property type="entry name" value="MPP_YkuE_C"/>
    <property type="match status" value="1"/>
</dbReference>
<keyword evidence="2" id="KW-0378">Hydrolase</keyword>
<dbReference type="GO" id="GO:0008758">
    <property type="term" value="F:UDP-2,3-diacylglucosamine hydrolase activity"/>
    <property type="evidence" value="ECO:0007669"/>
    <property type="project" value="TreeGrafter"/>
</dbReference>
<evidence type="ECO:0000259" key="3">
    <source>
        <dbReference type="Pfam" id="PF00149"/>
    </source>
</evidence>
<name>A0A2S5TGL6_9GAMM</name>
<keyword evidence="5" id="KW-1185">Reference proteome</keyword>
<dbReference type="PANTHER" id="PTHR31302">
    <property type="entry name" value="TRANSMEMBRANE PROTEIN WITH METALLOPHOSPHOESTERASE DOMAIN-RELATED"/>
    <property type="match status" value="1"/>
</dbReference>
<dbReference type="Proteomes" id="UP000238220">
    <property type="component" value="Unassembled WGS sequence"/>
</dbReference>
<dbReference type="PANTHER" id="PTHR31302:SF31">
    <property type="entry name" value="PHOSPHODIESTERASE YAEI"/>
    <property type="match status" value="1"/>
</dbReference>
<feature type="domain" description="Calcineurin-like phosphoesterase" evidence="3">
    <location>
        <begin position="49"/>
        <end position="216"/>
    </location>
</feature>
<dbReference type="GO" id="GO:0009245">
    <property type="term" value="P:lipid A biosynthetic process"/>
    <property type="evidence" value="ECO:0007669"/>
    <property type="project" value="TreeGrafter"/>
</dbReference>
<dbReference type="InterPro" id="IPR051158">
    <property type="entry name" value="Metallophosphoesterase_sf"/>
</dbReference>
<sequence>MKRRRWIMTGLVSTALALALWAFWLEPASLRTREYSLALPGWPQACDGMRVAVLADLHVGSPWQGPAQLQRIVQAVNATRPDLVLLAGDYVIDSVVGGSFVSPEQMAPELGKLSAPLGVFAVLGNHDWMLDGPRVSRALEAAGIRVLEDAARAGLRGDCRFWLAGVGDFWEAKHDWRQALAAVPEAAPVLLFTHNPDVFAELPPRVTLAIAGHTHGGQVRIPGVGRPVVPSRYDERYAAGHAVEDGRHLFVSTGLGTSILPVRFLVPPEIPLLRLRAAVR</sequence>
<dbReference type="AlphaFoldDB" id="A0A2S5TGL6"/>
<dbReference type="Gene3D" id="3.60.21.10">
    <property type="match status" value="1"/>
</dbReference>
<dbReference type="EMBL" id="PSNW01000004">
    <property type="protein sequence ID" value="PPE74102.1"/>
    <property type="molecule type" value="Genomic_DNA"/>
</dbReference>
<comment type="caution">
    <text evidence="4">The sequence shown here is derived from an EMBL/GenBank/DDBJ whole genome shotgun (WGS) entry which is preliminary data.</text>
</comment>
<dbReference type="OrthoDB" id="9780884at2"/>
<dbReference type="GO" id="GO:0046872">
    <property type="term" value="F:metal ion binding"/>
    <property type="evidence" value="ECO:0007669"/>
    <property type="project" value="UniProtKB-KW"/>
</dbReference>